<keyword evidence="2" id="KW-0732">Signal</keyword>
<dbReference type="PROSITE" id="PS51257">
    <property type="entry name" value="PROKAR_LIPOPROTEIN"/>
    <property type="match status" value="1"/>
</dbReference>
<comment type="caution">
    <text evidence="3">The sequence shown here is derived from an EMBL/GenBank/DDBJ whole genome shotgun (WGS) entry which is preliminary data.</text>
</comment>
<evidence type="ECO:0008006" key="5">
    <source>
        <dbReference type="Google" id="ProtNLM"/>
    </source>
</evidence>
<dbReference type="RefSeq" id="WP_380886621.1">
    <property type="nucleotide sequence ID" value="NZ_JBHUDY010000001.1"/>
</dbReference>
<dbReference type="EMBL" id="JBHUDY010000001">
    <property type="protein sequence ID" value="MFD1610703.1"/>
    <property type="molecule type" value="Genomic_DNA"/>
</dbReference>
<evidence type="ECO:0000256" key="1">
    <source>
        <dbReference type="SAM" id="MobiDB-lite"/>
    </source>
</evidence>
<organism evidence="3 4">
    <name type="scientific">Sphingomonas tabacisoli</name>
    <dbReference type="NCBI Taxonomy" id="2249466"/>
    <lineage>
        <taxon>Bacteria</taxon>
        <taxon>Pseudomonadati</taxon>
        <taxon>Pseudomonadota</taxon>
        <taxon>Alphaproteobacteria</taxon>
        <taxon>Sphingomonadales</taxon>
        <taxon>Sphingomonadaceae</taxon>
        <taxon>Sphingomonas</taxon>
    </lineage>
</organism>
<evidence type="ECO:0000313" key="3">
    <source>
        <dbReference type="EMBL" id="MFD1610703.1"/>
    </source>
</evidence>
<feature type="compositionally biased region" description="Pro residues" evidence="1">
    <location>
        <begin position="21"/>
        <end position="44"/>
    </location>
</feature>
<feature type="chain" id="PRO_5046715307" description="Lipoprotein" evidence="2">
    <location>
        <begin position="22"/>
        <end position="167"/>
    </location>
</feature>
<accession>A0ABW4HYG6</accession>
<feature type="region of interest" description="Disordered" evidence="1">
    <location>
        <begin position="19"/>
        <end position="50"/>
    </location>
</feature>
<name>A0ABW4HYG6_9SPHN</name>
<evidence type="ECO:0000256" key="2">
    <source>
        <dbReference type="SAM" id="SignalP"/>
    </source>
</evidence>
<reference evidence="4" key="1">
    <citation type="journal article" date="2019" name="Int. J. Syst. Evol. Microbiol.">
        <title>The Global Catalogue of Microorganisms (GCM) 10K type strain sequencing project: providing services to taxonomists for standard genome sequencing and annotation.</title>
        <authorList>
            <consortium name="The Broad Institute Genomics Platform"/>
            <consortium name="The Broad Institute Genome Sequencing Center for Infectious Disease"/>
            <person name="Wu L."/>
            <person name="Ma J."/>
        </authorList>
    </citation>
    <scope>NUCLEOTIDE SEQUENCE [LARGE SCALE GENOMIC DNA]</scope>
    <source>
        <strain evidence="4">CGMCC 1.16275</strain>
    </source>
</reference>
<protein>
    <recommendedName>
        <fullName evidence="5">Lipoprotein</fullName>
    </recommendedName>
</protein>
<keyword evidence="4" id="KW-1185">Reference proteome</keyword>
<proteinExistence type="predicted"/>
<gene>
    <name evidence="3" type="ORF">ACFSCW_02685</name>
</gene>
<dbReference type="Proteomes" id="UP001597115">
    <property type="component" value="Unassembled WGS sequence"/>
</dbReference>
<sequence length="167" mass="18010">MRRAIGFSLLMLSACVAPQQAAPPPLPRPTPTPTPTPLPPPPPADWRDRAYTSGDWSYARSGGQSEARYGETGALPRLALTCDPRAAQVRMTWPGAPAGPLIVRTSDGDMTLQAAASDAGLLIVFAARDPMLDRIAYSRGRFMLQASAQELIVPSWPEISRVIEDCR</sequence>
<feature type="signal peptide" evidence="2">
    <location>
        <begin position="1"/>
        <end position="21"/>
    </location>
</feature>
<evidence type="ECO:0000313" key="4">
    <source>
        <dbReference type="Proteomes" id="UP001597115"/>
    </source>
</evidence>